<feature type="signal peptide" evidence="1">
    <location>
        <begin position="1"/>
        <end position="35"/>
    </location>
</feature>
<dbReference type="Gene3D" id="3.40.33.10">
    <property type="entry name" value="CAP"/>
    <property type="match status" value="1"/>
</dbReference>
<sequence length="273" mass="29187">MTSQRRVAKSRFTLLKIALGLTLASGLFSPTKVLAASQQSPNKASRTMFARSTASVATPEEIVAGRPVQAGSMDDPTWFGDLSGSDLSALSEELIAETNKMRANPAAYAQRLEAIRDYYEGNLVKVPGRPAVQVVEGVGALDEAIAVLRGSPPLGALAFSPGMSFGANDHAADLGSKGITGHFGSDGSDPFARINRYGQWRNSASENISYGQATIAEWHLINLLVDDNVPSRGHRQALLEPGYSAMGTACQEHPGFRIVCVMNYASEYQEKPK</sequence>
<dbReference type="PANTHER" id="PTHR31157:SF1">
    <property type="entry name" value="SCP DOMAIN-CONTAINING PROTEIN"/>
    <property type="match status" value="1"/>
</dbReference>
<dbReference type="EMBL" id="QBMC01000005">
    <property type="protein sequence ID" value="PZO22956.1"/>
    <property type="molecule type" value="Genomic_DNA"/>
</dbReference>
<proteinExistence type="predicted"/>
<dbReference type="AlphaFoldDB" id="A0A2W4UNP3"/>
<name>A0A2W4UNP3_9CYAN</name>
<gene>
    <name evidence="3" type="ORF">DCF25_01530</name>
</gene>
<reference evidence="3 4" key="2">
    <citation type="submission" date="2018-06" db="EMBL/GenBank/DDBJ databases">
        <title>Metagenomic assembly of (sub)arctic Cyanobacteria and their associated microbiome from non-axenic cultures.</title>
        <authorList>
            <person name="Baurain D."/>
        </authorList>
    </citation>
    <scope>NUCLEOTIDE SEQUENCE [LARGE SCALE GENOMIC DNA]</scope>
    <source>
        <strain evidence="3">ULC129bin1</strain>
    </source>
</reference>
<reference evidence="4" key="1">
    <citation type="submission" date="2018-04" db="EMBL/GenBank/DDBJ databases">
        <authorList>
            <person name="Cornet L."/>
        </authorList>
    </citation>
    <scope>NUCLEOTIDE SEQUENCE [LARGE SCALE GENOMIC DNA]</scope>
</reference>
<evidence type="ECO:0000313" key="3">
    <source>
        <dbReference type="EMBL" id="PZO22956.1"/>
    </source>
</evidence>
<keyword evidence="1" id="KW-0732">Signal</keyword>
<dbReference type="SUPFAM" id="SSF55797">
    <property type="entry name" value="PR-1-like"/>
    <property type="match status" value="1"/>
</dbReference>
<evidence type="ECO:0000256" key="1">
    <source>
        <dbReference type="SAM" id="SignalP"/>
    </source>
</evidence>
<comment type="caution">
    <text evidence="3">The sequence shown here is derived from an EMBL/GenBank/DDBJ whole genome shotgun (WGS) entry which is preliminary data.</text>
</comment>
<accession>A0A2W4UNP3</accession>
<feature type="domain" description="SCP" evidence="2">
    <location>
        <begin position="144"/>
        <end position="264"/>
    </location>
</feature>
<evidence type="ECO:0000313" key="4">
    <source>
        <dbReference type="Proteomes" id="UP000249354"/>
    </source>
</evidence>
<protein>
    <submittedName>
        <fullName evidence="3">CAP domain-containing protein</fullName>
    </submittedName>
</protein>
<dbReference type="CDD" id="cd05379">
    <property type="entry name" value="CAP_bacterial"/>
    <property type="match status" value="1"/>
</dbReference>
<evidence type="ECO:0000259" key="2">
    <source>
        <dbReference type="Pfam" id="PF00188"/>
    </source>
</evidence>
<dbReference type="Pfam" id="PF00188">
    <property type="entry name" value="CAP"/>
    <property type="match status" value="1"/>
</dbReference>
<feature type="chain" id="PRO_5015877038" evidence="1">
    <location>
        <begin position="36"/>
        <end position="273"/>
    </location>
</feature>
<dbReference type="PANTHER" id="PTHR31157">
    <property type="entry name" value="SCP DOMAIN-CONTAINING PROTEIN"/>
    <property type="match status" value="1"/>
</dbReference>
<dbReference type="InterPro" id="IPR035940">
    <property type="entry name" value="CAP_sf"/>
</dbReference>
<dbReference type="InterPro" id="IPR014044">
    <property type="entry name" value="CAP_dom"/>
</dbReference>
<organism evidence="3 4">
    <name type="scientific">Leptolyngbya foveolarum</name>
    <dbReference type="NCBI Taxonomy" id="47253"/>
    <lineage>
        <taxon>Bacteria</taxon>
        <taxon>Bacillati</taxon>
        <taxon>Cyanobacteriota</taxon>
        <taxon>Cyanophyceae</taxon>
        <taxon>Leptolyngbyales</taxon>
        <taxon>Leptolyngbyaceae</taxon>
        <taxon>Leptolyngbya group</taxon>
        <taxon>Leptolyngbya</taxon>
    </lineage>
</organism>
<dbReference type="Proteomes" id="UP000249354">
    <property type="component" value="Unassembled WGS sequence"/>
</dbReference>